<name>A0ABD6D1N3_9EURY</name>
<gene>
    <name evidence="1" type="ORF">ACFSBJ_16875</name>
</gene>
<evidence type="ECO:0000313" key="2">
    <source>
        <dbReference type="Proteomes" id="UP001597075"/>
    </source>
</evidence>
<protein>
    <submittedName>
        <fullName evidence="1">Uncharacterized protein</fullName>
    </submittedName>
</protein>
<accession>A0ABD6D1N3</accession>
<organism evidence="1 2">
    <name type="scientific">Haloplanus ruber</name>
    <dbReference type="NCBI Taxonomy" id="869892"/>
    <lineage>
        <taxon>Archaea</taxon>
        <taxon>Methanobacteriati</taxon>
        <taxon>Methanobacteriota</taxon>
        <taxon>Stenosarchaea group</taxon>
        <taxon>Halobacteria</taxon>
        <taxon>Halobacteriales</taxon>
        <taxon>Haloferacaceae</taxon>
        <taxon>Haloplanus</taxon>
    </lineage>
</organism>
<dbReference type="RefSeq" id="WP_256407139.1">
    <property type="nucleotide sequence ID" value="NZ_CP187155.1"/>
</dbReference>
<keyword evidence="2" id="KW-1185">Reference proteome</keyword>
<dbReference type="AlphaFoldDB" id="A0ABD6D1N3"/>
<proteinExistence type="predicted"/>
<sequence>MGIEIDGIDETIDTLEDMEEKAEEIDGDNEVPLNELFTDDFLQRYTEFASLEEFFEESPWVVESDDDIDAIPQEEMDEYVNEHTTFDDTDEMTGEAATEWAAKQLGFSPD</sequence>
<dbReference type="EMBL" id="JBHUDL010000024">
    <property type="protein sequence ID" value="MFD1635392.1"/>
    <property type="molecule type" value="Genomic_DNA"/>
</dbReference>
<dbReference type="Proteomes" id="UP001597075">
    <property type="component" value="Unassembled WGS sequence"/>
</dbReference>
<reference evidence="1 2" key="1">
    <citation type="journal article" date="2019" name="Int. J. Syst. Evol. Microbiol.">
        <title>The Global Catalogue of Microorganisms (GCM) 10K type strain sequencing project: providing services to taxonomists for standard genome sequencing and annotation.</title>
        <authorList>
            <consortium name="The Broad Institute Genomics Platform"/>
            <consortium name="The Broad Institute Genome Sequencing Center for Infectious Disease"/>
            <person name="Wu L."/>
            <person name="Ma J."/>
        </authorList>
    </citation>
    <scope>NUCLEOTIDE SEQUENCE [LARGE SCALE GENOMIC DNA]</scope>
    <source>
        <strain evidence="1 2">CGMCC 1.10594</strain>
    </source>
</reference>
<comment type="caution">
    <text evidence="1">The sequence shown here is derived from an EMBL/GenBank/DDBJ whole genome shotgun (WGS) entry which is preliminary data.</text>
</comment>
<evidence type="ECO:0000313" key="1">
    <source>
        <dbReference type="EMBL" id="MFD1635392.1"/>
    </source>
</evidence>